<keyword evidence="2" id="KW-0560">Oxidoreductase</keyword>
<proteinExistence type="predicted"/>
<dbReference type="GeneID" id="62695849"/>
<dbReference type="SUPFAM" id="SSF49367">
    <property type="entry name" value="Superoxide reductase-like"/>
    <property type="match status" value="1"/>
</dbReference>
<evidence type="ECO:0000313" key="3">
    <source>
        <dbReference type="Proteomes" id="UP000289664"/>
    </source>
</evidence>
<protein>
    <submittedName>
        <fullName evidence="2">Desulfoferrodoxin</fullName>
        <ecNumber evidence="2">1.15.1.2</ecNumber>
    </submittedName>
</protein>
<organism evidence="2 3">
    <name type="scientific">Clostridium scindens (strain ATCC 35704 / DSM 5676 / VPI 13733 / 19)</name>
    <dbReference type="NCBI Taxonomy" id="411468"/>
    <lineage>
        <taxon>Bacteria</taxon>
        <taxon>Bacillati</taxon>
        <taxon>Bacillota</taxon>
        <taxon>Clostridia</taxon>
        <taxon>Lachnospirales</taxon>
        <taxon>Lachnospiraceae</taxon>
    </lineage>
</organism>
<dbReference type="Pfam" id="PF01880">
    <property type="entry name" value="Desulfoferrodox"/>
    <property type="match status" value="1"/>
</dbReference>
<dbReference type="eggNOG" id="COG2033">
    <property type="taxonomic scope" value="Bacteria"/>
</dbReference>
<dbReference type="GO" id="GO:0005506">
    <property type="term" value="F:iron ion binding"/>
    <property type="evidence" value="ECO:0007669"/>
    <property type="project" value="InterPro"/>
</dbReference>
<sequence>MAEALQVSIAELLTGDVVKNENISGNMKKMSFYVCPICANVIQSVGEGAFCCCGITLPRLEEEEKDDIHMPQVEVMDGEFHVFLEHEMTKEHYISFFAYVTSNYAQFVKLYPEQNAECRFTRRGHGAVYAYCNRHGLYKVLV</sequence>
<reference evidence="2 3" key="1">
    <citation type="journal article" date="2019" name="Appl. Environ. Microbiol.">
        <title>Clostridium scindens ATCC 35704: integration of nutritional requirements, the complete genome sequence, and global transcriptional responses to bile acids.</title>
        <authorList>
            <person name="Devendran S."/>
            <person name="Shrestha R."/>
            <person name="Alves J.M.P."/>
            <person name="Wolf P.G."/>
            <person name="Ly L."/>
            <person name="Hernandez A.G."/>
            <person name="Mendez-Garcia C."/>
            <person name="Inboden A."/>
            <person name="Wiley J."/>
            <person name="Paul O."/>
            <person name="Allen A."/>
            <person name="Springer E."/>
            <person name="Wright C.L."/>
            <person name="Fields C.J."/>
            <person name="Daniel S.L."/>
            <person name="Ridlon J.M."/>
        </authorList>
    </citation>
    <scope>NUCLEOTIDE SEQUENCE [LARGE SCALE GENOMIC DNA]</scope>
    <source>
        <strain evidence="2 3">ATCC 35704</strain>
    </source>
</reference>
<dbReference type="OrthoDB" id="9813152at2"/>
<dbReference type="InterPro" id="IPR036073">
    <property type="entry name" value="Desulfoferrodoxin_Fe-bd_dom_sf"/>
</dbReference>
<dbReference type="Proteomes" id="UP000289664">
    <property type="component" value="Chromosome"/>
</dbReference>
<dbReference type="EC" id="1.15.1.2" evidence="2"/>
<dbReference type="GO" id="GO:0050605">
    <property type="term" value="F:superoxide reductase activity"/>
    <property type="evidence" value="ECO:0007669"/>
    <property type="project" value="UniProtKB-EC"/>
</dbReference>
<keyword evidence="3" id="KW-1185">Reference proteome</keyword>
<feature type="domain" description="Desulfoferrodoxin ferrous iron-binding" evidence="1">
    <location>
        <begin position="66"/>
        <end position="139"/>
    </location>
</feature>
<evidence type="ECO:0000313" key="2">
    <source>
        <dbReference type="EMBL" id="QBF74235.1"/>
    </source>
</evidence>
<dbReference type="KEGG" id="csci:HDCHBGLK_01632"/>
<evidence type="ECO:0000259" key="1">
    <source>
        <dbReference type="Pfam" id="PF01880"/>
    </source>
</evidence>
<accession>B0NK49</accession>
<name>B0NK49_CLOS5</name>
<dbReference type="EMBL" id="CP036170">
    <property type="protein sequence ID" value="QBF74235.1"/>
    <property type="molecule type" value="Genomic_DNA"/>
</dbReference>
<dbReference type="Gene3D" id="2.60.40.730">
    <property type="entry name" value="SOR catalytic domain"/>
    <property type="match status" value="1"/>
</dbReference>
<dbReference type="RefSeq" id="WP_004608537.1">
    <property type="nucleotide sequence ID" value="NZ_CP036170.1"/>
</dbReference>
<gene>
    <name evidence="2" type="primary">dfx_2</name>
    <name evidence="2" type="ORF">HDCHBGLK_01632</name>
</gene>
<dbReference type="AlphaFoldDB" id="B0NK49"/>
<dbReference type="HOGENOM" id="CLU_118960_0_0_9"/>
<dbReference type="InterPro" id="IPR002742">
    <property type="entry name" value="Desulfoferrodoxin_Fe-bd_dom"/>
</dbReference>
<dbReference type="STRING" id="411468.CLOSCI_03890"/>